<proteinExistence type="predicted"/>
<dbReference type="Proteomes" id="UP000198748">
    <property type="component" value="Unassembled WGS sequence"/>
</dbReference>
<organism evidence="4 5">
    <name type="scientific">Dyadobacter soli</name>
    <dbReference type="NCBI Taxonomy" id="659014"/>
    <lineage>
        <taxon>Bacteria</taxon>
        <taxon>Pseudomonadati</taxon>
        <taxon>Bacteroidota</taxon>
        <taxon>Cytophagia</taxon>
        <taxon>Cytophagales</taxon>
        <taxon>Spirosomataceae</taxon>
        <taxon>Dyadobacter</taxon>
    </lineage>
</organism>
<dbReference type="InterPro" id="IPR035386">
    <property type="entry name" value="Arm-DNA-bind_5"/>
</dbReference>
<dbReference type="EMBL" id="FNAN01000022">
    <property type="protein sequence ID" value="SDG71214.1"/>
    <property type="molecule type" value="Genomic_DNA"/>
</dbReference>
<keyword evidence="1" id="KW-0238">DNA-binding</keyword>
<protein>
    <recommendedName>
        <fullName evidence="6">Phage integrase SAM-like domain-containing protein</fullName>
    </recommendedName>
</protein>
<name>A0A1G7WH81_9BACT</name>
<reference evidence="5" key="1">
    <citation type="submission" date="2016-10" db="EMBL/GenBank/DDBJ databases">
        <authorList>
            <person name="Varghese N."/>
            <person name="Submissions S."/>
        </authorList>
    </citation>
    <scope>NUCLEOTIDE SEQUENCE [LARGE SCALE GENOMIC DNA]</scope>
    <source>
        <strain evidence="5">DSM 25329</strain>
    </source>
</reference>
<dbReference type="InterPro" id="IPR010998">
    <property type="entry name" value="Integrase_recombinase_N"/>
</dbReference>
<dbReference type="Gene3D" id="1.10.150.130">
    <property type="match status" value="1"/>
</dbReference>
<evidence type="ECO:0000259" key="2">
    <source>
        <dbReference type="Pfam" id="PF13102"/>
    </source>
</evidence>
<dbReference type="InterPro" id="IPR011010">
    <property type="entry name" value="DNA_brk_join_enz"/>
</dbReference>
<feature type="domain" description="Phage integrase SAM-like" evidence="2">
    <location>
        <begin position="116"/>
        <end position="210"/>
    </location>
</feature>
<evidence type="ECO:0008006" key="6">
    <source>
        <dbReference type="Google" id="ProtNLM"/>
    </source>
</evidence>
<evidence type="ECO:0000259" key="3">
    <source>
        <dbReference type="Pfam" id="PF17293"/>
    </source>
</evidence>
<dbReference type="InterPro" id="IPR025269">
    <property type="entry name" value="SAM-like_dom"/>
</dbReference>
<keyword evidence="5" id="KW-1185">Reference proteome</keyword>
<dbReference type="OrthoDB" id="937349at2"/>
<sequence>MSFFSNKMEVLFWKHATKSQEQKGTSTLYLRITVNGTREELGSTGLKITSADWNDASRRLNGNDPLNSFKNEQLGILEMRLWGIFNDLLRKSEKVTADRIKRAYQLPPAVSFLSAFDFYQKVYEKRKDVSESSKKTLRNHRQLAFRFLVDNNLREVLVDEFTPEVMEDYRAWCKGCGYKDSYFTRSARSLAAITKFAKRKKWVSENPLEDYVIGHERIERPEYLDSVQLRLWRNHEFSHPTAQKVADIFVLYARTGFHYQDLMQIIRNPTDFLITGIDGKQWIVKPRQKTEVEAKVPIDNFPEVKEVINKYGGWSKVPTYCNAKMNDWLKICAAELNMRLVPAQRIYPQLSVKHGRTTFCDYCLNELGLSREAILTMMGRISAAELDRYVRSDERAVITSFKISEAALAS</sequence>
<dbReference type="SUPFAM" id="SSF56349">
    <property type="entry name" value="DNA breaking-rejoining enzymes"/>
    <property type="match status" value="1"/>
</dbReference>
<accession>A0A1G7WH81</accession>
<dbReference type="STRING" id="659014.SAMN04487996_12243"/>
<dbReference type="Pfam" id="PF13102">
    <property type="entry name" value="Phage_int_SAM_5"/>
    <property type="match status" value="1"/>
</dbReference>
<dbReference type="AlphaFoldDB" id="A0A1G7WH81"/>
<evidence type="ECO:0000313" key="4">
    <source>
        <dbReference type="EMBL" id="SDG71214.1"/>
    </source>
</evidence>
<evidence type="ECO:0000256" key="1">
    <source>
        <dbReference type="ARBA" id="ARBA00023125"/>
    </source>
</evidence>
<dbReference type="GO" id="GO:0003677">
    <property type="term" value="F:DNA binding"/>
    <property type="evidence" value="ECO:0007669"/>
    <property type="project" value="UniProtKB-KW"/>
</dbReference>
<feature type="domain" description="Arm DNA-binding" evidence="3">
    <location>
        <begin position="18"/>
        <end position="101"/>
    </location>
</feature>
<evidence type="ECO:0000313" key="5">
    <source>
        <dbReference type="Proteomes" id="UP000198748"/>
    </source>
</evidence>
<dbReference type="Pfam" id="PF17293">
    <property type="entry name" value="Arm-DNA-bind_5"/>
    <property type="match status" value="1"/>
</dbReference>
<gene>
    <name evidence="4" type="ORF">SAMN04487996_12243</name>
</gene>